<dbReference type="AlphaFoldDB" id="A0AAV9X707"/>
<name>A0AAV9X707_9PEZI</name>
<dbReference type="InterPro" id="IPR011990">
    <property type="entry name" value="TPR-like_helical_dom_sf"/>
</dbReference>
<dbReference type="Proteomes" id="UP001365542">
    <property type="component" value="Unassembled WGS sequence"/>
</dbReference>
<feature type="compositionally biased region" description="Low complexity" evidence="1">
    <location>
        <begin position="237"/>
        <end position="249"/>
    </location>
</feature>
<comment type="caution">
    <text evidence="2">The sequence shown here is derived from an EMBL/GenBank/DDBJ whole genome shotgun (WGS) entry which is preliminary data.</text>
</comment>
<accession>A0AAV9X707</accession>
<keyword evidence="3" id="KW-1185">Reference proteome</keyword>
<feature type="compositionally biased region" description="Basic residues" evidence="1">
    <location>
        <begin position="1"/>
        <end position="16"/>
    </location>
</feature>
<evidence type="ECO:0000256" key="1">
    <source>
        <dbReference type="SAM" id="MobiDB-lite"/>
    </source>
</evidence>
<feature type="region of interest" description="Disordered" evidence="1">
    <location>
        <begin position="193"/>
        <end position="249"/>
    </location>
</feature>
<dbReference type="Gene3D" id="1.25.40.10">
    <property type="entry name" value="Tetratricopeptide repeat domain"/>
    <property type="match status" value="1"/>
</dbReference>
<sequence length="563" mass="61324">MPKRPHPPPTRRKKTPKAPETADEYLAVAVDLEESGERWRSGDVAKSGRFFLQAITAYETTLARYPNNFDARYNRARLLYTLTQLPLPSTFFPPTSTPESRLITAIQAHKECNDQEPDSSDVLFNYGQTLASLAELYANKSFDTDDVETADQELQRLTQAKAAFENSWEVLKQCLAVQEEEFKSTLAQSQAFNGVEDYDPADTDAMGEEPDGGVRLPSDSFPSGSGNGNDTARRRNSTASSHSSSSSLNNTQWAAIVEPTTKLTLLDTALAMLEVHTNILSLATPLTASKLFSQQYIEQLTGTARVTIEEYILPIAASLHSENILEGEELSEHETEAVLHHANYLTGLAEVKYYLGFVDMSVWEQEVKNAFAKYCLFAGNADNDGNTNNTRMVDLSTSWMALCDLSTAYTTIATAIAAQDPSRAWRLAGLASKGLAEATKLAPEKGKPEVYLARGNLELVRSRIPVEAAEGSRGLLRKNAGVYYRGVVTASTSGMIGAVEGGRVKEVVEEAKVKEMLIRVEVGDAAAGKELVGSGVEAATVRRIVRAAIDEGVFGNSMLEIVG</sequence>
<feature type="compositionally biased region" description="Acidic residues" evidence="1">
    <location>
        <begin position="196"/>
        <end position="211"/>
    </location>
</feature>
<feature type="compositionally biased region" description="Polar residues" evidence="1">
    <location>
        <begin position="220"/>
        <end position="230"/>
    </location>
</feature>
<protein>
    <submittedName>
        <fullName evidence="2">Uncharacterized protein</fullName>
    </submittedName>
</protein>
<dbReference type="SUPFAM" id="SSF48452">
    <property type="entry name" value="TPR-like"/>
    <property type="match status" value="1"/>
</dbReference>
<gene>
    <name evidence="2" type="ORF">TWF694_010765</name>
</gene>
<proteinExistence type="predicted"/>
<reference evidence="2 3" key="1">
    <citation type="submission" date="2019-10" db="EMBL/GenBank/DDBJ databases">
        <authorList>
            <person name="Palmer J.M."/>
        </authorList>
    </citation>
    <scope>NUCLEOTIDE SEQUENCE [LARGE SCALE GENOMIC DNA]</scope>
    <source>
        <strain evidence="2 3">TWF694</strain>
    </source>
</reference>
<dbReference type="EMBL" id="JAVHJO010000008">
    <property type="protein sequence ID" value="KAK6537865.1"/>
    <property type="molecule type" value="Genomic_DNA"/>
</dbReference>
<organism evidence="2 3">
    <name type="scientific">Orbilia ellipsospora</name>
    <dbReference type="NCBI Taxonomy" id="2528407"/>
    <lineage>
        <taxon>Eukaryota</taxon>
        <taxon>Fungi</taxon>
        <taxon>Dikarya</taxon>
        <taxon>Ascomycota</taxon>
        <taxon>Pezizomycotina</taxon>
        <taxon>Orbiliomycetes</taxon>
        <taxon>Orbiliales</taxon>
        <taxon>Orbiliaceae</taxon>
        <taxon>Orbilia</taxon>
    </lineage>
</organism>
<evidence type="ECO:0000313" key="3">
    <source>
        <dbReference type="Proteomes" id="UP001365542"/>
    </source>
</evidence>
<evidence type="ECO:0000313" key="2">
    <source>
        <dbReference type="EMBL" id="KAK6537865.1"/>
    </source>
</evidence>
<feature type="region of interest" description="Disordered" evidence="1">
    <location>
        <begin position="1"/>
        <end position="22"/>
    </location>
</feature>